<keyword evidence="4" id="KW-1185">Reference proteome</keyword>
<proteinExistence type="predicted"/>
<evidence type="ECO:0000259" key="2">
    <source>
        <dbReference type="Pfam" id="PF09832"/>
    </source>
</evidence>
<accession>A0A419RV36</accession>
<dbReference type="RefSeq" id="WP_120048663.1">
    <property type="nucleotide sequence ID" value="NZ_RAHX01000001.1"/>
</dbReference>
<comment type="caution">
    <text evidence="3">The sequence shown here is derived from an EMBL/GenBank/DDBJ whole genome shotgun (WGS) entry which is preliminary data.</text>
</comment>
<gene>
    <name evidence="3" type="ORF">D6201_10050</name>
</gene>
<evidence type="ECO:0000256" key="1">
    <source>
        <dbReference type="SAM" id="SignalP"/>
    </source>
</evidence>
<organism evidence="3 4">
    <name type="scientific">Aurantiacibacter aquimixticola</name>
    <dbReference type="NCBI Taxonomy" id="1958945"/>
    <lineage>
        <taxon>Bacteria</taxon>
        <taxon>Pseudomonadati</taxon>
        <taxon>Pseudomonadota</taxon>
        <taxon>Alphaproteobacteria</taxon>
        <taxon>Sphingomonadales</taxon>
        <taxon>Erythrobacteraceae</taxon>
        <taxon>Aurantiacibacter</taxon>
    </lineage>
</organism>
<feature type="domain" description="DUF2059" evidence="2">
    <location>
        <begin position="154"/>
        <end position="208"/>
    </location>
</feature>
<protein>
    <submittedName>
        <fullName evidence="3">DUF2059 domain-containing protein</fullName>
    </submittedName>
</protein>
<dbReference type="OrthoDB" id="7409988at2"/>
<reference evidence="3 4" key="1">
    <citation type="journal article" date="2017" name="Int. J. Syst. Evol. Microbiol.">
        <title>Erythrobacter aquimixticola sp. nov., isolated from the junction between the ocean and a freshwater spring.</title>
        <authorList>
            <person name="Park S."/>
            <person name="Jung Y.T."/>
            <person name="Choi S.J."/>
            <person name="Yoon J.H."/>
        </authorList>
    </citation>
    <scope>NUCLEOTIDE SEQUENCE [LARGE SCALE GENOMIC DNA]</scope>
    <source>
        <strain evidence="3 4">JSSK-14</strain>
    </source>
</reference>
<evidence type="ECO:0000313" key="3">
    <source>
        <dbReference type="EMBL" id="RJY09653.1"/>
    </source>
</evidence>
<evidence type="ECO:0000313" key="4">
    <source>
        <dbReference type="Proteomes" id="UP000285232"/>
    </source>
</evidence>
<sequence>MKIVFAPLAAFGLAVSQPVMAQDAQTVSEDDMAVVGEMMAELFQSEPLTAEQQARLPAAQQVVGAMIPEGSYAEMMREVMQNTMAPMLGLIGSPEVILMSRIDVDEQVFNAMSENERRELMTMLDPAYEERGSVMMDALMGSMYGMFDVIEEPMREGLSKAYAARFTADQLADIAVFFATPTGQVYAPESMALFADPRVMSASMEAMPAMLGSFANMEADIAAAMASLPAERGVDDLTASERARAARLLGVKPAQLGDVILPPTGI</sequence>
<feature type="signal peptide" evidence="1">
    <location>
        <begin position="1"/>
        <end position="21"/>
    </location>
</feature>
<keyword evidence="1" id="KW-0732">Signal</keyword>
<feature type="chain" id="PRO_5019570420" evidence="1">
    <location>
        <begin position="22"/>
        <end position="266"/>
    </location>
</feature>
<dbReference type="InterPro" id="IPR018637">
    <property type="entry name" value="DUF2059"/>
</dbReference>
<dbReference type="EMBL" id="RAHX01000001">
    <property type="protein sequence ID" value="RJY09653.1"/>
    <property type="molecule type" value="Genomic_DNA"/>
</dbReference>
<name>A0A419RV36_9SPHN</name>
<dbReference type="Proteomes" id="UP000285232">
    <property type="component" value="Unassembled WGS sequence"/>
</dbReference>
<dbReference type="Pfam" id="PF09832">
    <property type="entry name" value="DUF2059"/>
    <property type="match status" value="1"/>
</dbReference>
<dbReference type="AlphaFoldDB" id="A0A419RV36"/>